<dbReference type="Proteomes" id="UP000436088">
    <property type="component" value="Unassembled WGS sequence"/>
</dbReference>
<accession>A0A6A3C9Q3</accession>
<evidence type="ECO:0000313" key="1">
    <source>
        <dbReference type="EMBL" id="KAE8725297.1"/>
    </source>
</evidence>
<evidence type="ECO:0000313" key="2">
    <source>
        <dbReference type="Proteomes" id="UP000436088"/>
    </source>
</evidence>
<organism evidence="1 2">
    <name type="scientific">Hibiscus syriacus</name>
    <name type="common">Rose of Sharon</name>
    <dbReference type="NCBI Taxonomy" id="106335"/>
    <lineage>
        <taxon>Eukaryota</taxon>
        <taxon>Viridiplantae</taxon>
        <taxon>Streptophyta</taxon>
        <taxon>Embryophyta</taxon>
        <taxon>Tracheophyta</taxon>
        <taxon>Spermatophyta</taxon>
        <taxon>Magnoliopsida</taxon>
        <taxon>eudicotyledons</taxon>
        <taxon>Gunneridae</taxon>
        <taxon>Pentapetalae</taxon>
        <taxon>rosids</taxon>
        <taxon>malvids</taxon>
        <taxon>Malvales</taxon>
        <taxon>Malvaceae</taxon>
        <taxon>Malvoideae</taxon>
        <taxon>Hibiscus</taxon>
    </lineage>
</organism>
<proteinExistence type="predicted"/>
<sequence length="155" mass="17775">MSQERQNLEIISRETMANILRCEVEIDFETRKFVERHSFSELDIIRREVEIQSREDDACLYDSLRREVETMGSPFAVKLSLELDIIRREVEIQVSCIVPSPISSVVKLKLALELGNYLLTTSRPFAVKLNLCCLESNILRCEIEIGSETGKPPSL</sequence>
<dbReference type="EMBL" id="VEPZ02000427">
    <property type="protein sequence ID" value="KAE8725297.1"/>
    <property type="molecule type" value="Genomic_DNA"/>
</dbReference>
<protein>
    <submittedName>
        <fullName evidence="1">Uncharacterized protein</fullName>
    </submittedName>
</protein>
<reference evidence="1" key="1">
    <citation type="submission" date="2019-09" db="EMBL/GenBank/DDBJ databases">
        <title>Draft genome information of white flower Hibiscus syriacus.</title>
        <authorList>
            <person name="Kim Y.-M."/>
        </authorList>
    </citation>
    <scope>NUCLEOTIDE SEQUENCE [LARGE SCALE GENOMIC DNA]</scope>
    <source>
        <strain evidence="1">YM2019G1</strain>
    </source>
</reference>
<gene>
    <name evidence="1" type="ORF">F3Y22_tig00008957pilonHSYRG00018</name>
</gene>
<comment type="caution">
    <text evidence="1">The sequence shown here is derived from an EMBL/GenBank/DDBJ whole genome shotgun (WGS) entry which is preliminary data.</text>
</comment>
<dbReference type="AlphaFoldDB" id="A0A6A3C9Q3"/>
<name>A0A6A3C9Q3_HIBSY</name>
<keyword evidence="2" id="KW-1185">Reference proteome</keyword>